<dbReference type="Proteomes" id="UP000198323">
    <property type="component" value="Unassembled WGS sequence"/>
</dbReference>
<proteinExistence type="predicted"/>
<dbReference type="GO" id="GO:0003730">
    <property type="term" value="F:mRNA 3'-UTR binding"/>
    <property type="evidence" value="ECO:0007669"/>
    <property type="project" value="TreeGrafter"/>
</dbReference>
<protein>
    <submittedName>
        <fullName evidence="2">Uncharacterized protein</fullName>
    </submittedName>
</protein>
<evidence type="ECO:0000256" key="1">
    <source>
        <dbReference type="SAM" id="MobiDB-lite"/>
    </source>
</evidence>
<dbReference type="PANTHER" id="PTHR22792:SF43">
    <property type="entry name" value="LA-RELATED PROTEIN 4B"/>
    <property type="match status" value="1"/>
</dbReference>
<dbReference type="EMBL" id="MCFN01000049">
    <property type="protein sequence ID" value="OXB66925.1"/>
    <property type="molecule type" value="Genomic_DNA"/>
</dbReference>
<sequence>MGCCFSKELSNSTNEEKTGLLQKPVEEEAPDSRISKTLSSILEAVERKNLHSVGRTVNGEAVIASIECVRTDNCAASNPKSGLWDRKAKYKSYGSMENSSCGRSRRTYGRPFSFFNSFSHLLKVSGTYGNLQKSEQKEDEVTEKETLEKSRSSQHMSNTENSNSNKERVAVEEHCSFDCVSTSRIPASGDRDEISLNRNFLDDYACNHSIVNAEDNRSDCLQKASGSLRQMSPTFSYLDVDNKQHTKERDFYSICVVDAEDLRGDEEVPATVHEKITADVDNSAVTDEGMHSMAWPLDTGKEFPVQQSEQVEAELSSQKELSVCKNESRSNVQSKETEEYCSMGIQSSYCSSLADRCQMHSFNMGTVVTNGLRAEACNEAAPENQQEEECGTYSGVSWNESFHRTYDSVKTLDSAGEDQYSPNSENVNRVCDCISGVSLTTEICPSGKVEGDNDSGFVLNGLTMHPSSLVKEVNSKQVVENTRGDFKLELHEMGNDSFLMSQHREKSAEECCVLKPGSEENPYMEQGTSESMYYDNQNLAPGSSEHHSVLEELLEDQEKCTGTVLHSLETLNMTEMHESLEESSDFQTQIKGCAENKVPAEVVSLQSIVEDVCMRSTVLKGDMLEDAGSFSRAQSWVSGGTSASHELPNTRTDETDLRKHSLELRISQQSPGNKGKVYSYSNSDKESSVSSESVEHEDVNKMGLNCRKDKQQDVCSFCAMENQWNAETDLATIAGDITESVKQTNSEVQPNETINTEAENTKWNSDSNIADQDSSSLNFNKELTLEKSTCCEYTLPVILDSCACRSVELINDSKTLEDNNNLFHKDCNFLPSLSQNSYSHVLDKTVAETQASHCASPEPEFGNTEVSFGSFTETQLETPEKSVCDLNECNLQNEVEHCVNIHSKEENLTVSDLSSGAVEAFTTGDLKLEAETTEVKDTSYILNTPVNDSTAGCEHMQSDHKVFSNKELGVFVDPEQVDKYAATPSYEIHSACGVAGAFQGVKSEKCLLDPMEDVSSDQEYSYKLDRRSPQVEMGSHFVRLSGGSADLTNQLFPDTFTTDNGEYLMGFLWNNAILNPTVKSGRECVDGESVQNEPEDLTGASYALGRCPYQLLALENVGIWDWQDKDEFESAKVSELNPNAKVWGNHMLHLEASGATDGSVNKTWEEIPDQPPDLCKEGLDAKGNGEKKHQNAVLTELQESSTAVSVSDQTDMNSLALDHSEYESMHETTQTGNRVSFFL</sequence>
<dbReference type="GO" id="GO:0005829">
    <property type="term" value="C:cytosol"/>
    <property type="evidence" value="ECO:0007669"/>
    <property type="project" value="TreeGrafter"/>
</dbReference>
<evidence type="ECO:0000313" key="2">
    <source>
        <dbReference type="EMBL" id="OXB66925.1"/>
    </source>
</evidence>
<gene>
    <name evidence="2" type="ORF">ASZ78_017053</name>
</gene>
<name>A0A226NGX9_CALSU</name>
<feature type="region of interest" description="Disordered" evidence="1">
    <location>
        <begin position="131"/>
        <end position="169"/>
    </location>
</feature>
<dbReference type="PANTHER" id="PTHR22792">
    <property type="entry name" value="LUPUS LA PROTEIN-RELATED"/>
    <property type="match status" value="1"/>
</dbReference>
<feature type="compositionally biased region" description="Basic and acidic residues" evidence="1">
    <location>
        <begin position="683"/>
        <end position="698"/>
    </location>
</feature>
<comment type="caution">
    <text evidence="2">The sequence shown here is derived from an EMBL/GenBank/DDBJ whole genome shotgun (WGS) entry which is preliminary data.</text>
</comment>
<feature type="compositionally biased region" description="Polar residues" evidence="1">
    <location>
        <begin position="153"/>
        <end position="164"/>
    </location>
</feature>
<keyword evidence="3" id="KW-1185">Reference proteome</keyword>
<dbReference type="GO" id="GO:0010494">
    <property type="term" value="C:cytoplasmic stress granule"/>
    <property type="evidence" value="ECO:0007669"/>
    <property type="project" value="TreeGrafter"/>
</dbReference>
<feature type="region of interest" description="Disordered" evidence="1">
    <location>
        <begin position="663"/>
        <end position="698"/>
    </location>
</feature>
<dbReference type="InterPro" id="IPR045180">
    <property type="entry name" value="La_dom_prot"/>
</dbReference>
<dbReference type="OrthoDB" id="10046764at2759"/>
<dbReference type="GO" id="GO:0045727">
    <property type="term" value="P:positive regulation of translation"/>
    <property type="evidence" value="ECO:0007669"/>
    <property type="project" value="TreeGrafter"/>
</dbReference>
<reference evidence="2 3" key="1">
    <citation type="submission" date="2016-07" db="EMBL/GenBank/DDBJ databases">
        <title>Disparate Historic Effective Population Sizes Predicted by Modern Levels of Genome Diversity for the Scaled Quail (Callipepla squamata) and the Northern Bobwhite (Colinus virginianus): Inferences from First and Second Generation Draft Genome Assemblies for Sympatric New World Quail.</title>
        <authorList>
            <person name="Oldeschulte D.L."/>
            <person name="Halley Y.A."/>
            <person name="Bhattarai E.K."/>
            <person name="Brashear W.A."/>
            <person name="Hill J."/>
            <person name="Metz R.P."/>
            <person name="Johnson C.D."/>
            <person name="Rollins D."/>
            <person name="Peterson M.J."/>
            <person name="Bickhart D.M."/>
            <person name="Decker J.E."/>
            <person name="Seabury C.M."/>
        </authorList>
    </citation>
    <scope>NUCLEOTIDE SEQUENCE [LARGE SCALE GENOMIC DNA]</scope>
    <source>
        <strain evidence="2 3">Texas</strain>
        <tissue evidence="2">Leg muscle</tissue>
    </source>
</reference>
<accession>A0A226NGX9</accession>
<evidence type="ECO:0000313" key="3">
    <source>
        <dbReference type="Proteomes" id="UP000198323"/>
    </source>
</evidence>
<organism evidence="2 3">
    <name type="scientific">Callipepla squamata</name>
    <name type="common">Scaled quail</name>
    <dbReference type="NCBI Taxonomy" id="9009"/>
    <lineage>
        <taxon>Eukaryota</taxon>
        <taxon>Metazoa</taxon>
        <taxon>Chordata</taxon>
        <taxon>Craniata</taxon>
        <taxon>Vertebrata</taxon>
        <taxon>Euteleostomi</taxon>
        <taxon>Archelosauria</taxon>
        <taxon>Archosauria</taxon>
        <taxon>Dinosauria</taxon>
        <taxon>Saurischia</taxon>
        <taxon>Theropoda</taxon>
        <taxon>Coelurosauria</taxon>
        <taxon>Aves</taxon>
        <taxon>Neognathae</taxon>
        <taxon>Galloanserae</taxon>
        <taxon>Galliformes</taxon>
        <taxon>Odontophoridae</taxon>
        <taxon>Callipepla</taxon>
    </lineage>
</organism>
<dbReference type="STRING" id="9009.A0A226NGX9"/>
<dbReference type="AlphaFoldDB" id="A0A226NGX9"/>